<sequence length="121" mass="13723">MNRKTLQDRTKQFNIDIVLFCECLPKTPAGFEIAKKLIRSSGSVGANYRATSRSKSQADFAHKLKIVLEEIDESHYWLEIIKATKLSTNSIIDQLIVEANELTAIFTSANKTFDLKMKLTK</sequence>
<dbReference type="SUPFAM" id="SSF158446">
    <property type="entry name" value="IVS-encoded protein-like"/>
    <property type="match status" value="1"/>
</dbReference>
<name>A0AAT9GLL6_9BACT</name>
<dbReference type="PANTHER" id="PTHR38471:SF2">
    <property type="entry name" value="FOUR HELIX BUNDLE PROTEIN"/>
    <property type="match status" value="1"/>
</dbReference>
<dbReference type="Gene3D" id="1.20.1440.60">
    <property type="entry name" value="23S rRNA-intervening sequence"/>
    <property type="match status" value="1"/>
</dbReference>
<dbReference type="EMBL" id="AP029612">
    <property type="protein sequence ID" value="BFG71589.1"/>
    <property type="molecule type" value="Genomic_DNA"/>
</dbReference>
<dbReference type="PANTHER" id="PTHR38471">
    <property type="entry name" value="FOUR HELIX BUNDLE PROTEIN"/>
    <property type="match status" value="1"/>
</dbReference>
<dbReference type="RefSeq" id="WP_353549215.1">
    <property type="nucleotide sequence ID" value="NZ_AP029612.1"/>
</dbReference>
<organism evidence="1">
    <name type="scientific">Sediminibacterium sp. KACHI17</name>
    <dbReference type="NCBI Taxonomy" id="1751071"/>
    <lineage>
        <taxon>Bacteria</taxon>
        <taxon>Pseudomonadati</taxon>
        <taxon>Bacteroidota</taxon>
        <taxon>Chitinophagia</taxon>
        <taxon>Chitinophagales</taxon>
        <taxon>Chitinophagaceae</taxon>
        <taxon>Sediminibacterium</taxon>
    </lineage>
</organism>
<dbReference type="InterPro" id="IPR012657">
    <property type="entry name" value="23S_rRNA-intervening_sequence"/>
</dbReference>
<protein>
    <submittedName>
        <fullName evidence="1">Four helix bundle protein</fullName>
    </submittedName>
</protein>
<dbReference type="Pfam" id="PF05635">
    <property type="entry name" value="23S_rRNA_IVP"/>
    <property type="match status" value="1"/>
</dbReference>
<accession>A0AAT9GLL6</accession>
<proteinExistence type="predicted"/>
<reference evidence="1" key="1">
    <citation type="submission" date="2024-02" db="EMBL/GenBank/DDBJ databases">
        <title>Sediminibacterium planktonica sp. nov. and Sediminibacterium longus sp. nov., isolated from surface lake and river water.</title>
        <authorList>
            <person name="Watanabe K."/>
            <person name="Takemine S."/>
            <person name="Ishii Y."/>
            <person name="Ogata Y."/>
            <person name="Shindo C."/>
            <person name="Suda W."/>
        </authorList>
    </citation>
    <scope>NUCLEOTIDE SEQUENCE</scope>
    <source>
        <strain evidence="1">KACHI17</strain>
    </source>
</reference>
<gene>
    <name evidence="1" type="ORF">KACHI17_24700</name>
</gene>
<dbReference type="InterPro" id="IPR036583">
    <property type="entry name" value="23S_rRNA_IVS_sf"/>
</dbReference>
<evidence type="ECO:0000313" key="1">
    <source>
        <dbReference type="EMBL" id="BFG71589.1"/>
    </source>
</evidence>
<dbReference type="AlphaFoldDB" id="A0AAT9GLL6"/>
<dbReference type="NCBIfam" id="TIGR02436">
    <property type="entry name" value="four helix bundle protein"/>
    <property type="match status" value="1"/>
</dbReference>
<dbReference type="PIRSF" id="PIRSF035652">
    <property type="entry name" value="CHP02436"/>
    <property type="match status" value="1"/>
</dbReference>